<dbReference type="EMBL" id="AUPC02000063">
    <property type="protein sequence ID" value="POG75251.1"/>
    <property type="molecule type" value="Genomic_DNA"/>
</dbReference>
<dbReference type="AlphaFoldDB" id="A0A2P4QC80"/>
<accession>A0A2P4QC80</accession>
<reference evidence="1 2" key="1">
    <citation type="journal article" date="2013" name="Proc. Natl. Acad. Sci. U.S.A.">
        <title>Genome of an arbuscular mycorrhizal fungus provides insight into the oldest plant symbiosis.</title>
        <authorList>
            <person name="Tisserant E."/>
            <person name="Malbreil M."/>
            <person name="Kuo A."/>
            <person name="Kohler A."/>
            <person name="Symeonidi A."/>
            <person name="Balestrini R."/>
            <person name="Charron P."/>
            <person name="Duensing N."/>
            <person name="Frei Dit Frey N."/>
            <person name="Gianinazzi-Pearson V."/>
            <person name="Gilbert L.B."/>
            <person name="Handa Y."/>
            <person name="Herr J.R."/>
            <person name="Hijri M."/>
            <person name="Koul R."/>
            <person name="Kawaguchi M."/>
            <person name="Krajinski F."/>
            <person name="Lammers P.J."/>
            <person name="Masclaux F.G."/>
            <person name="Murat C."/>
            <person name="Morin E."/>
            <person name="Ndikumana S."/>
            <person name="Pagni M."/>
            <person name="Petitpierre D."/>
            <person name="Requena N."/>
            <person name="Rosikiewicz P."/>
            <person name="Riley R."/>
            <person name="Saito K."/>
            <person name="San Clemente H."/>
            <person name="Shapiro H."/>
            <person name="van Tuinen D."/>
            <person name="Becard G."/>
            <person name="Bonfante P."/>
            <person name="Paszkowski U."/>
            <person name="Shachar-Hill Y.Y."/>
            <person name="Tuskan G.A."/>
            <person name="Young P.W."/>
            <person name="Sanders I.R."/>
            <person name="Henrissat B."/>
            <person name="Rensing S.A."/>
            <person name="Grigoriev I.V."/>
            <person name="Corradi N."/>
            <person name="Roux C."/>
            <person name="Martin F."/>
        </authorList>
    </citation>
    <scope>NUCLEOTIDE SEQUENCE [LARGE SCALE GENOMIC DNA]</scope>
    <source>
        <strain evidence="1 2">DAOM 197198</strain>
    </source>
</reference>
<sequence>MKERRNNTTNGRKFTNIRHFRQLVLSLLYKRSHDDSWFNFWTKRRVKFTPSEV</sequence>
<keyword evidence="2" id="KW-1185">Reference proteome</keyword>
<dbReference type="Proteomes" id="UP000018888">
    <property type="component" value="Unassembled WGS sequence"/>
</dbReference>
<organism evidence="1 2">
    <name type="scientific">Rhizophagus irregularis (strain DAOM 181602 / DAOM 197198 / MUCL 43194)</name>
    <name type="common">Arbuscular mycorrhizal fungus</name>
    <name type="synonym">Glomus intraradices</name>
    <dbReference type="NCBI Taxonomy" id="747089"/>
    <lineage>
        <taxon>Eukaryota</taxon>
        <taxon>Fungi</taxon>
        <taxon>Fungi incertae sedis</taxon>
        <taxon>Mucoromycota</taxon>
        <taxon>Glomeromycotina</taxon>
        <taxon>Glomeromycetes</taxon>
        <taxon>Glomerales</taxon>
        <taxon>Glomeraceae</taxon>
        <taxon>Rhizophagus</taxon>
    </lineage>
</organism>
<feature type="non-terminal residue" evidence="1">
    <location>
        <position position="53"/>
    </location>
</feature>
<name>A0A2P4QC80_RHIID</name>
<protein>
    <submittedName>
        <fullName evidence="1">Uncharacterized protein</fullName>
    </submittedName>
</protein>
<evidence type="ECO:0000313" key="1">
    <source>
        <dbReference type="EMBL" id="POG75251.1"/>
    </source>
</evidence>
<gene>
    <name evidence="1" type="ORF">GLOIN_2v1568303</name>
</gene>
<reference evidence="1 2" key="2">
    <citation type="journal article" date="2018" name="New Phytol.">
        <title>High intraspecific genome diversity in the model arbuscular mycorrhizal symbiont Rhizophagus irregularis.</title>
        <authorList>
            <person name="Chen E.C.H."/>
            <person name="Morin E."/>
            <person name="Beaudet D."/>
            <person name="Noel J."/>
            <person name="Yildirir G."/>
            <person name="Ndikumana S."/>
            <person name="Charron P."/>
            <person name="St-Onge C."/>
            <person name="Giorgi J."/>
            <person name="Kruger M."/>
            <person name="Marton T."/>
            <person name="Ropars J."/>
            <person name="Grigoriev I.V."/>
            <person name="Hainaut M."/>
            <person name="Henrissat B."/>
            <person name="Roux C."/>
            <person name="Martin F."/>
            <person name="Corradi N."/>
        </authorList>
    </citation>
    <scope>NUCLEOTIDE SEQUENCE [LARGE SCALE GENOMIC DNA]</scope>
    <source>
        <strain evidence="1 2">DAOM 197198</strain>
    </source>
</reference>
<evidence type="ECO:0000313" key="2">
    <source>
        <dbReference type="Proteomes" id="UP000018888"/>
    </source>
</evidence>
<proteinExistence type="predicted"/>
<comment type="caution">
    <text evidence="1">The sequence shown here is derived from an EMBL/GenBank/DDBJ whole genome shotgun (WGS) entry which is preliminary data.</text>
</comment>